<reference evidence="1 2" key="1">
    <citation type="submission" date="2017-04" db="EMBL/GenBank/DDBJ databases">
        <authorList>
            <person name="Afonso C.L."/>
            <person name="Miller P.J."/>
            <person name="Scott M.A."/>
            <person name="Spackman E."/>
            <person name="Goraichik I."/>
            <person name="Dimitrov K.M."/>
            <person name="Suarez D.L."/>
            <person name="Swayne D.E."/>
        </authorList>
    </citation>
    <scope>NUCLEOTIDE SEQUENCE [LARGE SCALE GENOMIC DNA]</scope>
    <source>
        <strain evidence="2">XA(T)</strain>
    </source>
</reference>
<proteinExistence type="predicted"/>
<dbReference type="PANTHER" id="PTHR34818:SF1">
    <property type="entry name" value="PROTEIN BLI-3"/>
    <property type="match status" value="1"/>
</dbReference>
<dbReference type="STRING" id="1619308.B5808_14485"/>
<dbReference type="RefSeq" id="WP_085020419.1">
    <property type="nucleotide sequence ID" value="NZ_BMHD01000001.1"/>
</dbReference>
<sequence>MSDQDDIETIAAIVKAARVAFVTSRTADGDLHSRPLAVQDDTFTGDLWFFTQDPSEKTDEVRADPSVNVAIESGKGFLSIAGTASISRDATKIDELWSTGAEAWFPEGRDDPSVALLKVHAESAEFWAVDSPAPIRLLKYARAAVSGGQPDVGRNDQVDL</sequence>
<dbReference type="SUPFAM" id="SSF50475">
    <property type="entry name" value="FMN-binding split barrel"/>
    <property type="match status" value="1"/>
</dbReference>
<evidence type="ECO:0000313" key="2">
    <source>
        <dbReference type="Proteomes" id="UP000192775"/>
    </source>
</evidence>
<name>A0A1X9LQS0_9MICO</name>
<dbReference type="KEGG" id="cphy:B5808_14485"/>
<dbReference type="PANTHER" id="PTHR34818">
    <property type="entry name" value="PROTEIN BLI-3"/>
    <property type="match status" value="1"/>
</dbReference>
<evidence type="ECO:0000313" key="1">
    <source>
        <dbReference type="EMBL" id="ARJ06281.1"/>
    </source>
</evidence>
<dbReference type="Proteomes" id="UP000192775">
    <property type="component" value="Chromosome"/>
</dbReference>
<dbReference type="InterPro" id="IPR052917">
    <property type="entry name" value="Stress-Dev_Protein"/>
</dbReference>
<dbReference type="Gene3D" id="2.30.110.10">
    <property type="entry name" value="Electron Transport, Fmn-binding Protein, Chain A"/>
    <property type="match status" value="1"/>
</dbReference>
<keyword evidence="2" id="KW-1185">Reference proteome</keyword>
<gene>
    <name evidence="1" type="ORF">B5808_14485</name>
</gene>
<dbReference type="AlphaFoldDB" id="A0A1X9LQS0"/>
<dbReference type="InterPro" id="IPR012349">
    <property type="entry name" value="Split_barrel_FMN-bd"/>
</dbReference>
<accession>A0A1X9LQS0</accession>
<dbReference type="EMBL" id="CP020715">
    <property type="protein sequence ID" value="ARJ06281.1"/>
    <property type="molecule type" value="Genomic_DNA"/>
</dbReference>
<dbReference type="InterPro" id="IPR038725">
    <property type="entry name" value="YdaG_split_barrel_FMN-bd"/>
</dbReference>
<organism evidence="1 2">
    <name type="scientific">Cnuibacter physcomitrellae</name>
    <dbReference type="NCBI Taxonomy" id="1619308"/>
    <lineage>
        <taxon>Bacteria</taxon>
        <taxon>Bacillati</taxon>
        <taxon>Actinomycetota</taxon>
        <taxon>Actinomycetes</taxon>
        <taxon>Micrococcales</taxon>
        <taxon>Microbacteriaceae</taxon>
        <taxon>Cnuibacter</taxon>
    </lineage>
</organism>
<dbReference type="Pfam" id="PF16242">
    <property type="entry name" value="Pyrid_ox_like"/>
    <property type="match status" value="1"/>
</dbReference>
<protein>
    <submittedName>
        <fullName evidence="1">General stress protein</fullName>
    </submittedName>
</protein>